<sequence length="59" mass="6143">MVGLPGEQLSRPRLAVEAAVRTLRGLMMGFAVWGTVSVASLEPELPGLADGEKPPPLAC</sequence>
<accession>A0A2T0ABX8</accession>
<evidence type="ECO:0000313" key="1">
    <source>
        <dbReference type="EMBL" id="PRQ75485.1"/>
    </source>
</evidence>
<evidence type="ECO:0000313" key="2">
    <source>
        <dbReference type="Proteomes" id="UP000239560"/>
    </source>
</evidence>
<protein>
    <submittedName>
        <fullName evidence="1">Uncharacterized protein</fullName>
    </submittedName>
</protein>
<dbReference type="Proteomes" id="UP000239560">
    <property type="component" value="Unassembled WGS sequence"/>
</dbReference>
<comment type="caution">
    <text evidence="1">The sequence shown here is derived from an EMBL/GenBank/DDBJ whole genome shotgun (WGS) entry which is preliminary data.</text>
</comment>
<gene>
    <name evidence="1" type="ORF">AAT19DRAFT_13542</name>
</gene>
<dbReference type="AlphaFoldDB" id="A0A2T0ABX8"/>
<proteinExistence type="predicted"/>
<reference evidence="1 2" key="1">
    <citation type="journal article" date="2018" name="Elife">
        <title>Functional genomics of lipid metabolism in the oleaginous yeast Rhodosporidium toruloides.</title>
        <authorList>
            <person name="Coradetti S.T."/>
            <person name="Pinel D."/>
            <person name="Geiselman G."/>
            <person name="Ito M."/>
            <person name="Mondo S."/>
            <person name="Reilly M.C."/>
            <person name="Cheng Y.F."/>
            <person name="Bauer S."/>
            <person name="Grigoriev I."/>
            <person name="Gladden J.M."/>
            <person name="Simmons B.A."/>
            <person name="Brem R."/>
            <person name="Arkin A.P."/>
            <person name="Skerker J.M."/>
        </authorList>
    </citation>
    <scope>NUCLEOTIDE SEQUENCE [LARGE SCALE GENOMIC DNA]</scope>
    <source>
        <strain evidence="1 2">NBRC 0880</strain>
    </source>
</reference>
<name>A0A2T0ABX8_RHOTO</name>
<dbReference type="EMBL" id="LCTV02000004">
    <property type="protein sequence ID" value="PRQ75485.1"/>
    <property type="molecule type" value="Genomic_DNA"/>
</dbReference>
<organism evidence="1 2">
    <name type="scientific">Rhodotorula toruloides</name>
    <name type="common">Yeast</name>
    <name type="synonym">Rhodosporidium toruloides</name>
    <dbReference type="NCBI Taxonomy" id="5286"/>
    <lineage>
        <taxon>Eukaryota</taxon>
        <taxon>Fungi</taxon>
        <taxon>Dikarya</taxon>
        <taxon>Basidiomycota</taxon>
        <taxon>Pucciniomycotina</taxon>
        <taxon>Microbotryomycetes</taxon>
        <taxon>Sporidiobolales</taxon>
        <taxon>Sporidiobolaceae</taxon>
        <taxon>Rhodotorula</taxon>
    </lineage>
</organism>